<evidence type="ECO:0000256" key="7">
    <source>
        <dbReference type="ARBA" id="ARBA00022679"/>
    </source>
</evidence>
<reference evidence="14 15" key="1">
    <citation type="submission" date="2020-06" db="EMBL/GenBank/DDBJ databases">
        <authorList>
            <person name="Hwang Y.J."/>
        </authorList>
    </citation>
    <scope>NUCLEOTIDE SEQUENCE [LARGE SCALE GENOMIC DNA]</scope>
    <source>
        <strain evidence="14 15">KUDC8001</strain>
    </source>
</reference>
<organism evidence="14 15">
    <name type="scientific">Adhaeribacter radiodurans</name>
    <dbReference type="NCBI Taxonomy" id="2745197"/>
    <lineage>
        <taxon>Bacteria</taxon>
        <taxon>Pseudomonadati</taxon>
        <taxon>Bacteroidota</taxon>
        <taxon>Cytophagia</taxon>
        <taxon>Cytophagales</taxon>
        <taxon>Hymenobacteraceae</taxon>
        <taxon>Adhaeribacter</taxon>
    </lineage>
</organism>
<keyword evidence="15" id="KW-1185">Reference proteome</keyword>
<evidence type="ECO:0000256" key="9">
    <source>
        <dbReference type="ARBA" id="ARBA00022991"/>
    </source>
</evidence>
<feature type="domain" description="Phytochrome chromophore attachment site" evidence="12">
    <location>
        <begin position="143"/>
        <end position="285"/>
    </location>
</feature>
<dbReference type="Pfam" id="PF08446">
    <property type="entry name" value="PAS_2"/>
    <property type="match status" value="1"/>
</dbReference>
<evidence type="ECO:0000256" key="10">
    <source>
        <dbReference type="ARBA" id="ARBA00023170"/>
    </source>
</evidence>
<feature type="coiled-coil region" evidence="11">
    <location>
        <begin position="495"/>
        <end position="522"/>
    </location>
</feature>
<dbReference type="Gene3D" id="1.10.287.130">
    <property type="match status" value="1"/>
</dbReference>
<dbReference type="InterPro" id="IPR003594">
    <property type="entry name" value="HATPase_dom"/>
</dbReference>
<dbReference type="InterPro" id="IPR029016">
    <property type="entry name" value="GAF-like_dom_sf"/>
</dbReference>
<keyword evidence="6" id="KW-0716">Sensory transduction</keyword>
<dbReference type="InterPro" id="IPR001294">
    <property type="entry name" value="Phytochrome"/>
</dbReference>
<dbReference type="Gene3D" id="3.30.450.20">
    <property type="entry name" value="PAS domain"/>
    <property type="match status" value="1"/>
</dbReference>
<dbReference type="InterPro" id="IPR003018">
    <property type="entry name" value="GAF"/>
</dbReference>
<keyword evidence="4" id="KW-0600">Photoreceptor protein</keyword>
<comment type="similarity">
    <text evidence="2">In the N-terminal section; belongs to the phytochrome family.</text>
</comment>
<dbReference type="InterPro" id="IPR003661">
    <property type="entry name" value="HisK_dim/P_dom"/>
</dbReference>
<dbReference type="PROSITE" id="PS50109">
    <property type="entry name" value="HIS_KIN"/>
    <property type="match status" value="1"/>
</dbReference>
<dbReference type="InterPro" id="IPR035965">
    <property type="entry name" value="PAS-like_dom_sf"/>
</dbReference>
<dbReference type="SUPFAM" id="SSF55874">
    <property type="entry name" value="ATPase domain of HSP90 chaperone/DNA topoisomerase II/histidine kinase"/>
    <property type="match status" value="1"/>
</dbReference>
<dbReference type="KEGG" id="add:HUW48_23890"/>
<dbReference type="RefSeq" id="WP_182413320.1">
    <property type="nucleotide sequence ID" value="NZ_CP055153.1"/>
</dbReference>
<name>A0A7L7LDG3_9BACT</name>
<dbReference type="GO" id="GO:0006355">
    <property type="term" value="P:regulation of DNA-templated transcription"/>
    <property type="evidence" value="ECO:0007669"/>
    <property type="project" value="InterPro"/>
</dbReference>
<dbReference type="EMBL" id="CP055153">
    <property type="protein sequence ID" value="QMU30878.1"/>
    <property type="molecule type" value="Genomic_DNA"/>
</dbReference>
<evidence type="ECO:0000256" key="2">
    <source>
        <dbReference type="ARBA" id="ARBA00006402"/>
    </source>
</evidence>
<evidence type="ECO:0000256" key="5">
    <source>
        <dbReference type="ARBA" id="ARBA00022553"/>
    </source>
</evidence>
<dbReference type="GO" id="GO:0000155">
    <property type="term" value="F:phosphorelay sensor kinase activity"/>
    <property type="evidence" value="ECO:0007669"/>
    <property type="project" value="InterPro"/>
</dbReference>
<dbReference type="Gene3D" id="3.30.450.270">
    <property type="match status" value="1"/>
</dbReference>
<protein>
    <recommendedName>
        <fullName evidence="3">histidine kinase</fullName>
        <ecNumber evidence="3">2.7.13.3</ecNumber>
    </recommendedName>
</protein>
<dbReference type="InterPro" id="IPR036890">
    <property type="entry name" value="HATPase_C_sf"/>
</dbReference>
<keyword evidence="5" id="KW-0597">Phosphoprotein</keyword>
<evidence type="ECO:0000256" key="3">
    <source>
        <dbReference type="ARBA" id="ARBA00012438"/>
    </source>
</evidence>
<reference evidence="14 15" key="2">
    <citation type="submission" date="2020-08" db="EMBL/GenBank/DDBJ databases">
        <title>Adhaeribacter dokdonensis sp. nov., isolated from the rhizosphere of Elymus tsukushiensis, a plant native to the Dokdo Islands, Republic of Korea.</title>
        <authorList>
            <person name="Ghim S.Y."/>
        </authorList>
    </citation>
    <scope>NUCLEOTIDE SEQUENCE [LARGE SCALE GENOMIC DNA]</scope>
    <source>
        <strain evidence="14 15">KUDC8001</strain>
    </source>
</reference>
<dbReference type="AlphaFoldDB" id="A0A7L7LDG3"/>
<dbReference type="Gene3D" id="3.30.450.40">
    <property type="match status" value="1"/>
</dbReference>
<evidence type="ECO:0000313" key="14">
    <source>
        <dbReference type="EMBL" id="QMU30878.1"/>
    </source>
</evidence>
<comment type="catalytic activity">
    <reaction evidence="1">
        <text>ATP + protein L-histidine = ADP + protein N-phospho-L-histidine.</text>
        <dbReference type="EC" id="2.7.13.3"/>
    </reaction>
</comment>
<gene>
    <name evidence="14" type="ORF">HUW48_23890</name>
</gene>
<evidence type="ECO:0000313" key="15">
    <source>
        <dbReference type="Proteomes" id="UP000514509"/>
    </source>
</evidence>
<keyword evidence="10" id="KW-0675">Receptor</keyword>
<dbReference type="Pfam" id="PF00360">
    <property type="entry name" value="PHY"/>
    <property type="match status" value="1"/>
</dbReference>
<dbReference type="SUPFAM" id="SSF55785">
    <property type="entry name" value="PYP-like sensor domain (PAS domain)"/>
    <property type="match status" value="1"/>
</dbReference>
<evidence type="ECO:0000256" key="11">
    <source>
        <dbReference type="SAM" id="Coils"/>
    </source>
</evidence>
<sequence length="745" mass="84842">MKNYKNYLVDLTNCDKEPIHIIGRIQPHGFLLVIDKVTHAVEQVSDNLATFTGFDPEDVISAPLQSLLTAEEYCFIAEIVNQELFVQPQLISWRGQPFFGFFHFSGDKIILECEPYNNQPDNDQLRHNNRVAQLSQQLNQMEDLTHVAKAVALAMAEVLAYDRVEVIQFDPEWNSEVIGEAHNSSLPAYLGHHFPASDIPAPARELLLKKHIRQIPDVHAEAAEIIPYHNSVTGAPTNILLSELRNPSEIHLEYVKNMGVAATISFSILVKGKLWGLISCHNVKPVFLNVWQRQVGDLITKTFANVILSIQEKRDVKQWARYRHNEELLINQINQSKDIRAGLLHKDLTLLTITESTGAALFLDNKLTTFGQVPTEEQMLHLINWLTANEVERMFCTRELSKRLPEAVAYRNVASGLLALEISRYNKEYLLFYKPEMKETRVWAGNPEQPKMGADLRLHPRKSFEKWEEEIKGKSLPWSLNEQEITQTLLKDIIAIQLRNQASELESLNKGLTNAAGKLQAKNTQLEDFAFIMSHNLKSPLNNINGLHQVYQQEPNPEMATMVLDRIKLVSDNMAKTIDDLNVILKTRIDNQLPWEEIYLPDLILKETQNLAAIIEQTQAEVQIDLQAPFIYLPKIYAESILHNFLSNALKYRSPSRKPYIQVKSWFENARTFLSVTDNGLGMDLDRMGSKLFGLYKTFHRHEHAKGLGLYLTKLQIEALGGEIKVASEPDKGTTFTVSFSTVGD</sequence>
<dbReference type="PROSITE" id="PS50046">
    <property type="entry name" value="PHYTOCHROME_2"/>
    <property type="match status" value="1"/>
</dbReference>
<dbReference type="InterPro" id="IPR043150">
    <property type="entry name" value="Phytochrome_PHY_sf"/>
</dbReference>
<dbReference type="InterPro" id="IPR005467">
    <property type="entry name" value="His_kinase_dom"/>
</dbReference>
<dbReference type="InterPro" id="IPR013654">
    <property type="entry name" value="PAS_2"/>
</dbReference>
<dbReference type="GO" id="GO:0009584">
    <property type="term" value="P:detection of visible light"/>
    <property type="evidence" value="ECO:0007669"/>
    <property type="project" value="InterPro"/>
</dbReference>
<dbReference type="SMART" id="SM00387">
    <property type="entry name" value="HATPase_c"/>
    <property type="match status" value="1"/>
</dbReference>
<dbReference type="CDD" id="cd00082">
    <property type="entry name" value="HisKA"/>
    <property type="match status" value="1"/>
</dbReference>
<dbReference type="InterPro" id="IPR036097">
    <property type="entry name" value="HisK_dim/P_sf"/>
</dbReference>
<keyword evidence="9" id="KW-0157">Chromophore</keyword>
<feature type="domain" description="Histidine kinase" evidence="13">
    <location>
        <begin position="532"/>
        <end position="744"/>
    </location>
</feature>
<proteinExistence type="inferred from homology"/>
<dbReference type="Pfam" id="PF01590">
    <property type="entry name" value="GAF"/>
    <property type="match status" value="1"/>
</dbReference>
<dbReference type="PANTHER" id="PTHR43304">
    <property type="entry name" value="PHYTOCHROME-LIKE PROTEIN CPH1"/>
    <property type="match status" value="1"/>
</dbReference>
<dbReference type="SUPFAM" id="SSF55781">
    <property type="entry name" value="GAF domain-like"/>
    <property type="match status" value="2"/>
</dbReference>
<evidence type="ECO:0000256" key="4">
    <source>
        <dbReference type="ARBA" id="ARBA00022543"/>
    </source>
</evidence>
<dbReference type="PRINTS" id="PR01033">
    <property type="entry name" value="PHYTOCHROME"/>
</dbReference>
<dbReference type="InterPro" id="IPR052162">
    <property type="entry name" value="Sensor_kinase/Photoreceptor"/>
</dbReference>
<keyword evidence="11" id="KW-0175">Coiled coil</keyword>
<dbReference type="PANTHER" id="PTHR43304:SF1">
    <property type="entry name" value="PAC DOMAIN-CONTAINING PROTEIN"/>
    <property type="match status" value="1"/>
</dbReference>
<dbReference type="Pfam" id="PF02518">
    <property type="entry name" value="HATPase_c"/>
    <property type="match status" value="1"/>
</dbReference>
<evidence type="ECO:0000259" key="12">
    <source>
        <dbReference type="PROSITE" id="PS50046"/>
    </source>
</evidence>
<dbReference type="InterPro" id="IPR016132">
    <property type="entry name" value="Phyto_chromo_attachment"/>
</dbReference>
<dbReference type="GO" id="GO:0009881">
    <property type="term" value="F:photoreceptor activity"/>
    <property type="evidence" value="ECO:0007669"/>
    <property type="project" value="UniProtKB-KW"/>
</dbReference>
<keyword evidence="7" id="KW-0808">Transferase</keyword>
<dbReference type="Gene3D" id="3.30.565.10">
    <property type="entry name" value="Histidine kinase-like ATPase, C-terminal domain"/>
    <property type="match status" value="1"/>
</dbReference>
<keyword evidence="8" id="KW-0418">Kinase</keyword>
<evidence type="ECO:0000256" key="6">
    <source>
        <dbReference type="ARBA" id="ARBA00022606"/>
    </source>
</evidence>
<dbReference type="SUPFAM" id="SSF47384">
    <property type="entry name" value="Homodimeric domain of signal transducing histidine kinase"/>
    <property type="match status" value="1"/>
</dbReference>
<evidence type="ECO:0000256" key="1">
    <source>
        <dbReference type="ARBA" id="ARBA00000085"/>
    </source>
</evidence>
<dbReference type="InterPro" id="IPR013515">
    <property type="entry name" value="Phytochrome_cen-reg"/>
</dbReference>
<evidence type="ECO:0000256" key="8">
    <source>
        <dbReference type="ARBA" id="ARBA00022777"/>
    </source>
</evidence>
<accession>A0A7L7LDG3</accession>
<dbReference type="EC" id="2.7.13.3" evidence="3"/>
<dbReference type="Proteomes" id="UP000514509">
    <property type="component" value="Chromosome"/>
</dbReference>
<evidence type="ECO:0000259" key="13">
    <source>
        <dbReference type="PROSITE" id="PS50109"/>
    </source>
</evidence>